<keyword evidence="12" id="KW-1185">Reference proteome</keyword>
<dbReference type="PROSITE" id="PS51024">
    <property type="entry name" value="ZF_FCS"/>
    <property type="match status" value="1"/>
</dbReference>
<name>A0A4Z2C3P2_9TELE</name>
<feature type="region of interest" description="Disordered" evidence="8">
    <location>
        <begin position="315"/>
        <end position="362"/>
    </location>
</feature>
<dbReference type="Pfam" id="PF21319">
    <property type="entry name" value="zf-FCS_1"/>
    <property type="match status" value="1"/>
</dbReference>
<dbReference type="PANTHER" id="PTHR12247:SF138">
    <property type="entry name" value="POLYHOMEOTIC DISTAL, ISOFORM A-RELATED"/>
    <property type="match status" value="1"/>
</dbReference>
<gene>
    <name evidence="11" type="ORF">fugu_014672</name>
</gene>
<feature type="domain" description="FCS-type" evidence="10">
    <location>
        <begin position="370"/>
        <end position="404"/>
    </location>
</feature>
<evidence type="ECO:0000259" key="9">
    <source>
        <dbReference type="PROSITE" id="PS50105"/>
    </source>
</evidence>
<evidence type="ECO:0000256" key="5">
    <source>
        <dbReference type="ARBA" id="ARBA00023125"/>
    </source>
</evidence>
<dbReference type="SUPFAM" id="SSF47769">
    <property type="entry name" value="SAM/Pointed domain"/>
    <property type="match status" value="1"/>
</dbReference>
<proteinExistence type="predicted"/>
<feature type="region of interest" description="Disordered" evidence="8">
    <location>
        <begin position="184"/>
        <end position="227"/>
    </location>
</feature>
<dbReference type="InterPro" id="IPR001660">
    <property type="entry name" value="SAM"/>
</dbReference>
<feature type="compositionally biased region" description="Low complexity" evidence="8">
    <location>
        <begin position="65"/>
        <end position="94"/>
    </location>
</feature>
<evidence type="ECO:0000313" key="12">
    <source>
        <dbReference type="Proteomes" id="UP000516260"/>
    </source>
</evidence>
<dbReference type="EMBL" id="SWLE01000007">
    <property type="protein sequence ID" value="TNM98426.1"/>
    <property type="molecule type" value="Genomic_DNA"/>
</dbReference>
<feature type="compositionally biased region" description="Polar residues" evidence="8">
    <location>
        <begin position="189"/>
        <end position="200"/>
    </location>
</feature>
<dbReference type="CDD" id="cd09577">
    <property type="entry name" value="SAM_Ph1_2_3"/>
    <property type="match status" value="1"/>
</dbReference>
<feature type="compositionally biased region" description="Polar residues" evidence="8">
    <location>
        <begin position="106"/>
        <end position="115"/>
    </location>
</feature>
<accession>A0A4Z2C3P2</accession>
<evidence type="ECO:0000256" key="6">
    <source>
        <dbReference type="ARBA" id="ARBA00023242"/>
    </source>
</evidence>
<dbReference type="Pfam" id="PF00536">
    <property type="entry name" value="SAM_1"/>
    <property type="match status" value="1"/>
</dbReference>
<feature type="compositionally biased region" description="Basic and acidic residues" evidence="8">
    <location>
        <begin position="471"/>
        <end position="486"/>
    </location>
</feature>
<dbReference type="InterPro" id="IPR013761">
    <property type="entry name" value="SAM/pointed_sf"/>
</dbReference>
<feature type="compositionally biased region" description="Polar residues" evidence="8">
    <location>
        <begin position="29"/>
        <end position="49"/>
    </location>
</feature>
<feature type="domain" description="SAM" evidence="9">
    <location>
        <begin position="513"/>
        <end position="577"/>
    </location>
</feature>
<sequence>MTLKQQLSCPPGHQGAHRHLILQQDTAASLNHRQHQSIPLSVSPHDSSSNPPPFSSKIQSSPDTQSQAPRNSPASSSSLTSASSQTSIPAAKVLPQPPPLLAAPQRWSSFPQVQSRPPPPLILPRFPQNSPVTLQRLSQDVQTQVAQKEQEPPATERLVQTLYQNVPPPQTVAIDLKVQPAAHNAKPLSGQTPKGNSLSPSEKKDESPRLSPQISLPFPGSPEHNGAVVDLSLSLSSHAQIRPPAAEEPSQIAASSSNHPPPSPPQLPHILPAAVRCPSHPPSSPRSPFEPLTTHILTHLVEGFVIQEGLEPFPVHPSSLEKQASPSDSQEIATNQASVEEESPLAANQSISSDSEMESNGPAVDVAEHGESVGGVLRCEYCGSRGYACAFLSSKRFCSMTCGRRYSKHIKLLRTGRWGHRATGRRERPPSRVNGVSREHFLKRIYRSGKARKDQEQEDEAPAPMTTRLRKQAERQREKQREKETEEREPEGQITETISISDEGEEDRRPSHWGVEQVFSYINSLPGGEDVAEEFRSQEIDGQALLLLTEDHLVSTMNLKLGPALKLHAYINSLKEA</sequence>
<dbReference type="PROSITE" id="PS50105">
    <property type="entry name" value="SAM_DOMAIN"/>
    <property type="match status" value="1"/>
</dbReference>
<feature type="region of interest" description="Disordered" evidence="8">
    <location>
        <begin position="446"/>
        <end position="511"/>
    </location>
</feature>
<protein>
    <recommendedName>
        <fullName evidence="13">SAM domain-containing protein</fullName>
    </recommendedName>
</protein>
<evidence type="ECO:0000256" key="7">
    <source>
        <dbReference type="PROSITE-ProRule" id="PRU00367"/>
    </source>
</evidence>
<keyword evidence="5" id="KW-0238">DNA-binding</keyword>
<feature type="compositionally biased region" description="Polar residues" evidence="8">
    <location>
        <begin position="320"/>
        <end position="338"/>
    </location>
</feature>
<dbReference type="GO" id="GO:0003677">
    <property type="term" value="F:DNA binding"/>
    <property type="evidence" value="ECO:0007669"/>
    <property type="project" value="UniProtKB-KW"/>
</dbReference>
<dbReference type="Proteomes" id="UP000516260">
    <property type="component" value="Chromosome 15"/>
</dbReference>
<feature type="region of interest" description="Disordered" evidence="8">
    <location>
        <begin position="239"/>
        <end position="291"/>
    </location>
</feature>
<comment type="caution">
    <text evidence="11">The sequence shown here is derived from an EMBL/GenBank/DDBJ whole genome shotgun (WGS) entry which is preliminary data.</text>
</comment>
<dbReference type="Gene3D" id="3.30.60.160">
    <property type="match status" value="1"/>
</dbReference>
<reference evidence="11 12" key="1">
    <citation type="submission" date="2019-04" db="EMBL/GenBank/DDBJ databases">
        <title>The sequence and de novo assembly of Takifugu bimaculatus genome using PacBio and Hi-C technologies.</title>
        <authorList>
            <person name="Xu P."/>
            <person name="Liu B."/>
            <person name="Zhou Z."/>
        </authorList>
    </citation>
    <scope>NUCLEOTIDE SEQUENCE [LARGE SCALE GENOMIC DNA]</scope>
    <source>
        <strain evidence="11">TB-2018</strain>
        <tissue evidence="11">Muscle</tissue>
    </source>
</reference>
<evidence type="ECO:0000313" key="11">
    <source>
        <dbReference type="EMBL" id="TNM98426.1"/>
    </source>
</evidence>
<evidence type="ECO:0000256" key="1">
    <source>
        <dbReference type="ARBA" id="ARBA00004123"/>
    </source>
</evidence>
<feature type="region of interest" description="Disordered" evidence="8">
    <location>
        <begin position="29"/>
        <end position="154"/>
    </location>
</feature>
<dbReference type="GO" id="GO:0003682">
    <property type="term" value="F:chromatin binding"/>
    <property type="evidence" value="ECO:0007669"/>
    <property type="project" value="TreeGrafter"/>
</dbReference>
<keyword evidence="6" id="KW-0539">Nucleus</keyword>
<evidence type="ECO:0000256" key="8">
    <source>
        <dbReference type="SAM" id="MobiDB-lite"/>
    </source>
</evidence>
<organism evidence="11 12">
    <name type="scientific">Takifugu bimaculatus</name>
    <dbReference type="NCBI Taxonomy" id="433685"/>
    <lineage>
        <taxon>Eukaryota</taxon>
        <taxon>Metazoa</taxon>
        <taxon>Chordata</taxon>
        <taxon>Craniata</taxon>
        <taxon>Vertebrata</taxon>
        <taxon>Euteleostomi</taxon>
        <taxon>Actinopterygii</taxon>
        <taxon>Neopterygii</taxon>
        <taxon>Teleostei</taxon>
        <taxon>Neoteleostei</taxon>
        <taxon>Acanthomorphata</taxon>
        <taxon>Eupercaria</taxon>
        <taxon>Tetraodontiformes</taxon>
        <taxon>Tetradontoidea</taxon>
        <taxon>Tetraodontidae</taxon>
        <taxon>Takifugu</taxon>
    </lineage>
</organism>
<evidence type="ECO:0000259" key="10">
    <source>
        <dbReference type="PROSITE" id="PS51024"/>
    </source>
</evidence>
<evidence type="ECO:0000256" key="4">
    <source>
        <dbReference type="ARBA" id="ARBA00022833"/>
    </source>
</evidence>
<dbReference type="GO" id="GO:0008270">
    <property type="term" value="F:zinc ion binding"/>
    <property type="evidence" value="ECO:0007669"/>
    <property type="project" value="UniProtKB-KW"/>
</dbReference>
<dbReference type="InterPro" id="IPR038603">
    <property type="entry name" value="Znf_FCS_sf"/>
</dbReference>
<dbReference type="AlphaFoldDB" id="A0A4Z2C3P2"/>
<evidence type="ECO:0000256" key="3">
    <source>
        <dbReference type="ARBA" id="ARBA00022771"/>
    </source>
</evidence>
<dbReference type="InterPro" id="IPR012313">
    <property type="entry name" value="Znf_FCS"/>
</dbReference>
<dbReference type="PANTHER" id="PTHR12247">
    <property type="entry name" value="POLYCOMB GROUP PROTEIN"/>
    <property type="match status" value="1"/>
</dbReference>
<evidence type="ECO:0000256" key="2">
    <source>
        <dbReference type="ARBA" id="ARBA00022723"/>
    </source>
</evidence>
<dbReference type="GO" id="GO:0035102">
    <property type="term" value="C:PRC1 complex"/>
    <property type="evidence" value="ECO:0007669"/>
    <property type="project" value="TreeGrafter"/>
</dbReference>
<dbReference type="InterPro" id="IPR050548">
    <property type="entry name" value="PcG_chromatin_remod_factors"/>
</dbReference>
<dbReference type="GO" id="GO:0042393">
    <property type="term" value="F:histone binding"/>
    <property type="evidence" value="ECO:0007669"/>
    <property type="project" value="TreeGrafter"/>
</dbReference>
<dbReference type="GO" id="GO:0045892">
    <property type="term" value="P:negative regulation of DNA-templated transcription"/>
    <property type="evidence" value="ECO:0007669"/>
    <property type="project" value="TreeGrafter"/>
</dbReference>
<keyword evidence="3 7" id="KW-0863">Zinc-finger</keyword>
<dbReference type="Gene3D" id="1.10.150.50">
    <property type="entry name" value="Transcription Factor, Ets-1"/>
    <property type="match status" value="1"/>
</dbReference>
<keyword evidence="4" id="KW-0862">Zinc</keyword>
<feature type="compositionally biased region" description="Polar residues" evidence="8">
    <location>
        <begin position="128"/>
        <end position="147"/>
    </location>
</feature>
<keyword evidence="2" id="KW-0479">Metal-binding</keyword>
<comment type="subcellular location">
    <subcellularLocation>
        <location evidence="1">Nucleus</location>
    </subcellularLocation>
</comment>
<dbReference type="SMART" id="SM00454">
    <property type="entry name" value="SAM"/>
    <property type="match status" value="1"/>
</dbReference>
<evidence type="ECO:0008006" key="13">
    <source>
        <dbReference type="Google" id="ProtNLM"/>
    </source>
</evidence>